<keyword evidence="3" id="KW-0732">Signal</keyword>
<dbReference type="SUPFAM" id="SSF50939">
    <property type="entry name" value="Sialidases"/>
    <property type="match status" value="1"/>
</dbReference>
<dbReference type="AlphaFoldDB" id="A0A919AXC1"/>
<proteinExistence type="predicted"/>
<dbReference type="Proteomes" id="UP000630923">
    <property type="component" value="Unassembled WGS sequence"/>
</dbReference>
<dbReference type="EMBL" id="BNCI01000002">
    <property type="protein sequence ID" value="GHF27955.1"/>
    <property type="molecule type" value="Genomic_DNA"/>
</dbReference>
<gene>
    <name evidence="5" type="ORF">GCM10017044_23910</name>
</gene>
<dbReference type="PANTHER" id="PTHR12106:SF27">
    <property type="entry name" value="SORTILIN-RELATED RECEPTOR"/>
    <property type="match status" value="1"/>
</dbReference>
<organism evidence="5 6">
    <name type="scientific">Kordiimonas sediminis</name>
    <dbReference type="NCBI Taxonomy" id="1735581"/>
    <lineage>
        <taxon>Bacteria</taxon>
        <taxon>Pseudomonadati</taxon>
        <taxon>Pseudomonadota</taxon>
        <taxon>Alphaproteobacteria</taxon>
        <taxon>Kordiimonadales</taxon>
        <taxon>Kordiimonadaceae</taxon>
        <taxon>Kordiimonas</taxon>
    </lineage>
</organism>
<comment type="caution">
    <text evidence="5">The sequence shown here is derived from an EMBL/GenBank/DDBJ whole genome shotgun (WGS) entry which is preliminary data.</text>
</comment>
<reference evidence="5" key="1">
    <citation type="journal article" date="2014" name="Int. J. Syst. Evol. Microbiol.">
        <title>Complete genome sequence of Corynebacterium casei LMG S-19264T (=DSM 44701T), isolated from a smear-ripened cheese.</title>
        <authorList>
            <consortium name="US DOE Joint Genome Institute (JGI-PGF)"/>
            <person name="Walter F."/>
            <person name="Albersmeier A."/>
            <person name="Kalinowski J."/>
            <person name="Ruckert C."/>
        </authorList>
    </citation>
    <scope>NUCLEOTIDE SEQUENCE</scope>
    <source>
        <strain evidence="5">KCTC 42590</strain>
    </source>
</reference>
<dbReference type="InterPro" id="IPR036278">
    <property type="entry name" value="Sialidase_sf"/>
</dbReference>
<protein>
    <recommendedName>
        <fullName evidence="4">Sortilin N-terminal domain-containing protein</fullName>
    </recommendedName>
</protein>
<feature type="signal peptide" evidence="3">
    <location>
        <begin position="1"/>
        <end position="27"/>
    </location>
</feature>
<feature type="coiled-coil region" evidence="2">
    <location>
        <begin position="917"/>
        <end position="957"/>
    </location>
</feature>
<evidence type="ECO:0000256" key="2">
    <source>
        <dbReference type="SAM" id="Coils"/>
    </source>
</evidence>
<dbReference type="PANTHER" id="PTHR12106">
    <property type="entry name" value="SORTILIN RELATED"/>
    <property type="match status" value="1"/>
</dbReference>
<feature type="domain" description="Sortilin N-terminal" evidence="4">
    <location>
        <begin position="128"/>
        <end position="252"/>
    </location>
</feature>
<dbReference type="InterPro" id="IPR050310">
    <property type="entry name" value="VPS10-sortilin"/>
</dbReference>
<dbReference type="RefSeq" id="WP_191253251.1">
    <property type="nucleotide sequence ID" value="NZ_BNCI01000002.1"/>
</dbReference>
<keyword evidence="2" id="KW-0175">Coiled coil</keyword>
<sequence length="1045" mass="114243">MKTLFRTALLASASSLLLTAVSANVVAKDVPETQLQALEYRNIGPFRGGRATAVAGVPGNVETYYVGTVGGLMKTTNAGQSWDIISDGFMKTASVGAIAVAKSDPNVVVVGMGESPFRGVASAHGDGVYISTDAGKTFEHKGLEDVRQISTVHIDPNNPDIIYVAAQGSPWAPTKERGIYKSTDGGDTWEKTLFVDENSGAIDLSVDPLNPRILYASMWDTQRKPWEVRSGGKGSGLWKSVDSGETWTKLDGGLPEFLGKIGIVASPVQKDRVWAIVEAKEKPGLYRSDDGGKNWRLMNDERKLYARSWYYMHIFADTQDADTVYVQNSAFFKSIDGGKTFDTRITGTHGDFHDLWINPENPSVMGVANDGGGAVTFNGGLTWSTQMNQPTAQFYRVNADNNFFYRVYAGQQDNSTVGILSRGPDGGIGAEDFIPVGGCESGHVAFDPNNPKLIYAGCYLGQIDEFDIDTNSTRDVRVYPELGFGVSPRDKDRKYRFNWNAPILVSKHDPSVIYHAGNHVFRSNNRGNSWDILGKDLSKNDPETLGPGGRPITNEVSENYGTILALAESHNNADILWAGSDDGLVHVTRDGGQNWTDITPKGAGEGMVNSIELSTFDEDTAYVVFAKYKYNDHTPLIYKTTNGGKSYKNIAKGLPDDAFVRVVREDPNRKGLLYAGTELGMFISFNDGADWQKFQLNLPIVPITDIKVHGNDLVLSTQGRAFWIMDDISPLRAISADSGTSVELHAPSTAYDVQYYGRASGPQADNPPSGAVLYYTLPEDFDSENETITIEILEGDTVVRKLESKKEKKAKGGGSGTSYKLPAMSGLNKAVWDLNTNPGVGIKGQWGFGWGRDGKASGTRVIPGDYTVRLTVGETVTTQPLTVEFDPRQDVPASAWAEKKAVMADIKSLYTEIVTSIDKSSDLLNQIKARKEQLKGDDELSQKADDLEKAVKAWQDKLFSSERTFFQDVLNYPDKLVAKISMLTSVVNGLTPPVTQGAKDRLADLKVQWNEAKAERDQLLVSEVDAFNQMFRDKSADTLVVKSTN</sequence>
<dbReference type="Gene3D" id="2.130.10.10">
    <property type="entry name" value="YVTN repeat-like/Quinoprotein amine dehydrogenase"/>
    <property type="match status" value="4"/>
</dbReference>
<evidence type="ECO:0000313" key="5">
    <source>
        <dbReference type="EMBL" id="GHF27955.1"/>
    </source>
</evidence>
<dbReference type="Pfam" id="PF15902">
    <property type="entry name" value="Sortilin-Vps10"/>
    <property type="match status" value="1"/>
</dbReference>
<reference evidence="5" key="2">
    <citation type="submission" date="2020-09" db="EMBL/GenBank/DDBJ databases">
        <authorList>
            <person name="Sun Q."/>
            <person name="Kim S."/>
        </authorList>
    </citation>
    <scope>NUCLEOTIDE SEQUENCE</scope>
    <source>
        <strain evidence="5">KCTC 42590</strain>
    </source>
</reference>
<evidence type="ECO:0000259" key="4">
    <source>
        <dbReference type="Pfam" id="PF15902"/>
    </source>
</evidence>
<name>A0A919AXC1_9PROT</name>
<evidence type="ECO:0000256" key="3">
    <source>
        <dbReference type="SAM" id="SignalP"/>
    </source>
</evidence>
<dbReference type="CDD" id="cd15482">
    <property type="entry name" value="Sialidase_non-viral"/>
    <property type="match status" value="1"/>
</dbReference>
<evidence type="ECO:0000256" key="1">
    <source>
        <dbReference type="ARBA" id="ARBA00022737"/>
    </source>
</evidence>
<accession>A0A919AXC1</accession>
<dbReference type="SUPFAM" id="SSF110296">
    <property type="entry name" value="Oligoxyloglucan reducing end-specific cellobiohydrolase"/>
    <property type="match status" value="2"/>
</dbReference>
<keyword evidence="1" id="KW-0677">Repeat</keyword>
<dbReference type="InterPro" id="IPR031778">
    <property type="entry name" value="Sortilin_N"/>
</dbReference>
<dbReference type="InterPro" id="IPR015943">
    <property type="entry name" value="WD40/YVTN_repeat-like_dom_sf"/>
</dbReference>
<evidence type="ECO:0000313" key="6">
    <source>
        <dbReference type="Proteomes" id="UP000630923"/>
    </source>
</evidence>
<keyword evidence="6" id="KW-1185">Reference proteome</keyword>
<feature type="chain" id="PRO_5037357442" description="Sortilin N-terminal domain-containing protein" evidence="3">
    <location>
        <begin position="28"/>
        <end position="1045"/>
    </location>
</feature>